<keyword evidence="2 7" id="KW-0813">Transport</keyword>
<keyword evidence="5 7" id="KW-1133">Transmembrane helix</keyword>
<dbReference type="PANTHER" id="PTHR30151">
    <property type="entry name" value="ALKANE SULFONATE ABC TRANSPORTER-RELATED, MEMBRANE SUBUNIT"/>
    <property type="match status" value="1"/>
</dbReference>
<evidence type="ECO:0000313" key="11">
    <source>
        <dbReference type="Proteomes" id="UP000198228"/>
    </source>
</evidence>
<evidence type="ECO:0000259" key="9">
    <source>
        <dbReference type="PROSITE" id="PS50928"/>
    </source>
</evidence>
<dbReference type="CDD" id="cd06261">
    <property type="entry name" value="TM_PBP2"/>
    <property type="match status" value="1"/>
</dbReference>
<protein>
    <submittedName>
        <fullName evidence="10">NitT/TauT family transport system permease protein</fullName>
    </submittedName>
</protein>
<evidence type="ECO:0000256" key="4">
    <source>
        <dbReference type="ARBA" id="ARBA00022692"/>
    </source>
</evidence>
<feature type="transmembrane region" description="Helical" evidence="7">
    <location>
        <begin position="226"/>
        <end position="252"/>
    </location>
</feature>
<feature type="transmembrane region" description="Helical" evidence="7">
    <location>
        <begin position="62"/>
        <end position="79"/>
    </location>
</feature>
<evidence type="ECO:0000256" key="7">
    <source>
        <dbReference type="RuleBase" id="RU363032"/>
    </source>
</evidence>
<evidence type="ECO:0000256" key="2">
    <source>
        <dbReference type="ARBA" id="ARBA00022448"/>
    </source>
</evidence>
<feature type="transmembrane region" description="Helical" evidence="7">
    <location>
        <begin position="117"/>
        <end position="138"/>
    </location>
</feature>
<keyword evidence="6 7" id="KW-0472">Membrane</keyword>
<dbReference type="InterPro" id="IPR035906">
    <property type="entry name" value="MetI-like_sf"/>
</dbReference>
<dbReference type="Pfam" id="PF00528">
    <property type="entry name" value="BPD_transp_1"/>
    <property type="match status" value="1"/>
</dbReference>
<dbReference type="GO" id="GO:0005886">
    <property type="term" value="C:plasma membrane"/>
    <property type="evidence" value="ECO:0007669"/>
    <property type="project" value="UniProtKB-SubCell"/>
</dbReference>
<accession>A0A1C4VSI3</accession>
<comment type="subcellular location">
    <subcellularLocation>
        <location evidence="1 7">Cell membrane</location>
        <topology evidence="1 7">Multi-pass membrane protein</topology>
    </subcellularLocation>
</comment>
<keyword evidence="3" id="KW-1003">Cell membrane</keyword>
<gene>
    <name evidence="10" type="ORF">GA0074696_1347</name>
</gene>
<evidence type="ECO:0000256" key="5">
    <source>
        <dbReference type="ARBA" id="ARBA00022989"/>
    </source>
</evidence>
<evidence type="ECO:0000256" key="6">
    <source>
        <dbReference type="ARBA" id="ARBA00023136"/>
    </source>
</evidence>
<feature type="domain" description="ABC transmembrane type-1" evidence="9">
    <location>
        <begin position="112"/>
        <end position="296"/>
    </location>
</feature>
<feature type="region of interest" description="Disordered" evidence="8">
    <location>
        <begin position="1"/>
        <end position="55"/>
    </location>
</feature>
<dbReference type="EMBL" id="LT607410">
    <property type="protein sequence ID" value="SCE86994.1"/>
    <property type="molecule type" value="Genomic_DNA"/>
</dbReference>
<dbReference type="AlphaFoldDB" id="A0A1C4VSI3"/>
<reference evidence="10 11" key="1">
    <citation type="submission" date="2016-06" db="EMBL/GenBank/DDBJ databases">
        <authorList>
            <person name="Kjaerup R.B."/>
            <person name="Dalgaard T.S."/>
            <person name="Juul-Madsen H.R."/>
        </authorList>
    </citation>
    <scope>NUCLEOTIDE SEQUENCE [LARGE SCALE GENOMIC DNA]</scope>
    <source>
        <strain evidence="10 11">DSM 43821</strain>
    </source>
</reference>
<dbReference type="PANTHER" id="PTHR30151:SF0">
    <property type="entry name" value="ABC TRANSPORTER PERMEASE PROTEIN MJ0413-RELATED"/>
    <property type="match status" value="1"/>
</dbReference>
<evidence type="ECO:0000313" key="10">
    <source>
        <dbReference type="EMBL" id="SCE86994.1"/>
    </source>
</evidence>
<comment type="similarity">
    <text evidence="7">Belongs to the binding-protein-dependent transport system permease family.</text>
</comment>
<dbReference type="SUPFAM" id="SSF161098">
    <property type="entry name" value="MetI-like"/>
    <property type="match status" value="1"/>
</dbReference>
<feature type="transmembrane region" description="Helical" evidence="7">
    <location>
        <begin position="150"/>
        <end position="172"/>
    </location>
</feature>
<sequence>MAVPAPGRQERMGHVTQIRTRSGAGEAERDTGAAADAPGVATPTTPPAAAASRRPGVRPATVGLPLLGLVIAVTVWWLVTSGLKLVHPASLPPPQDVWAALTAAADVLLPALGITTLMTLLGFVLSAAAGVLIGMALAASRRAERMFAPLLVAINAVPKIALGPLLVVSVGWGEKPILTMVFLLCFFPIVLSTATGLTTTPADLAELARSLNASWWQAFRKVRFPAALPQIFVGLKVAMPLAAIGAVIGEFYSDKPGLGYQILQYNGIGDTATAWAAIVLIAAMSILLYAALSLVERLALPWVRATTSAR</sequence>
<feature type="transmembrane region" description="Helical" evidence="7">
    <location>
        <begin position="178"/>
        <end position="205"/>
    </location>
</feature>
<keyword evidence="4 7" id="KW-0812">Transmembrane</keyword>
<feature type="transmembrane region" description="Helical" evidence="7">
    <location>
        <begin position="272"/>
        <end position="295"/>
    </location>
</feature>
<dbReference type="GO" id="GO:0055085">
    <property type="term" value="P:transmembrane transport"/>
    <property type="evidence" value="ECO:0007669"/>
    <property type="project" value="InterPro"/>
</dbReference>
<dbReference type="PROSITE" id="PS50928">
    <property type="entry name" value="ABC_TM1"/>
    <property type="match status" value="1"/>
</dbReference>
<dbReference type="Gene3D" id="1.10.3720.10">
    <property type="entry name" value="MetI-like"/>
    <property type="match status" value="1"/>
</dbReference>
<organism evidence="10 11">
    <name type="scientific">Micromonospora purpureochromogenes</name>
    <dbReference type="NCBI Taxonomy" id="47872"/>
    <lineage>
        <taxon>Bacteria</taxon>
        <taxon>Bacillati</taxon>
        <taxon>Actinomycetota</taxon>
        <taxon>Actinomycetes</taxon>
        <taxon>Micromonosporales</taxon>
        <taxon>Micromonosporaceae</taxon>
        <taxon>Micromonospora</taxon>
    </lineage>
</organism>
<evidence type="ECO:0000256" key="8">
    <source>
        <dbReference type="SAM" id="MobiDB-lite"/>
    </source>
</evidence>
<name>A0A1C4VSI3_9ACTN</name>
<evidence type="ECO:0000256" key="1">
    <source>
        <dbReference type="ARBA" id="ARBA00004651"/>
    </source>
</evidence>
<dbReference type="Proteomes" id="UP000198228">
    <property type="component" value="Chromosome I"/>
</dbReference>
<evidence type="ECO:0000256" key="3">
    <source>
        <dbReference type="ARBA" id="ARBA00022475"/>
    </source>
</evidence>
<feature type="compositionally biased region" description="Low complexity" evidence="8">
    <location>
        <begin position="32"/>
        <end position="55"/>
    </location>
</feature>
<proteinExistence type="inferred from homology"/>
<dbReference type="InterPro" id="IPR000515">
    <property type="entry name" value="MetI-like"/>
</dbReference>